<reference evidence="1" key="1">
    <citation type="submission" date="2019-10" db="EMBL/GenBank/DDBJ databases">
        <title>Conservation and host-specific expression of non-tandemly repeated heterogenous ribosome RNA gene in arbuscular mycorrhizal fungi.</title>
        <authorList>
            <person name="Maeda T."/>
            <person name="Kobayashi Y."/>
            <person name="Nakagawa T."/>
            <person name="Ezawa T."/>
            <person name="Yamaguchi K."/>
            <person name="Bino T."/>
            <person name="Nishimoto Y."/>
            <person name="Shigenobu S."/>
            <person name="Kawaguchi M."/>
        </authorList>
    </citation>
    <scope>NUCLEOTIDE SEQUENCE</scope>
    <source>
        <strain evidence="1">HR1</strain>
    </source>
</reference>
<evidence type="ECO:0000313" key="2">
    <source>
        <dbReference type="Proteomes" id="UP000615446"/>
    </source>
</evidence>
<proteinExistence type="predicted"/>
<organism evidence="1 2">
    <name type="scientific">Rhizophagus clarus</name>
    <dbReference type="NCBI Taxonomy" id="94130"/>
    <lineage>
        <taxon>Eukaryota</taxon>
        <taxon>Fungi</taxon>
        <taxon>Fungi incertae sedis</taxon>
        <taxon>Mucoromycota</taxon>
        <taxon>Glomeromycotina</taxon>
        <taxon>Glomeromycetes</taxon>
        <taxon>Glomerales</taxon>
        <taxon>Glomeraceae</taxon>
        <taxon>Rhizophagus</taxon>
    </lineage>
</organism>
<accession>A0A8H3QP03</accession>
<evidence type="ECO:0000313" key="1">
    <source>
        <dbReference type="EMBL" id="GES83659.1"/>
    </source>
</evidence>
<comment type="caution">
    <text evidence="1">The sequence shown here is derived from an EMBL/GenBank/DDBJ whole genome shotgun (WGS) entry which is preliminary data.</text>
</comment>
<sequence length="162" mass="18766">MPSKTIKMSSEENLPTFDIILHNKVIQVNMPLFADFSYNEVQHDDIFRYEGNPLKHITPDNKLLMNDNVISDNVDLKNISTSYVVSNKNILVSDKPSHNEDEYENSEYLELVSERVFKSSEKNQGIMRRVIYECTRSGTHNLQVTCDPIKCHDAQSLRIQYP</sequence>
<name>A0A8H3QP03_9GLOM</name>
<dbReference type="AlphaFoldDB" id="A0A8H3QP03"/>
<dbReference type="Proteomes" id="UP000615446">
    <property type="component" value="Unassembled WGS sequence"/>
</dbReference>
<dbReference type="EMBL" id="BLAL01000072">
    <property type="protein sequence ID" value="GES83659.1"/>
    <property type="molecule type" value="Genomic_DNA"/>
</dbReference>
<dbReference type="OrthoDB" id="2431228at2759"/>
<protein>
    <submittedName>
        <fullName evidence="1">Uncharacterized protein</fullName>
    </submittedName>
</protein>
<gene>
    <name evidence="1" type="ORF">RCL2_001081200</name>
</gene>